<dbReference type="CDD" id="cd01670">
    <property type="entry name" value="Death"/>
    <property type="match status" value="1"/>
</dbReference>
<proteinExistence type="predicted"/>
<feature type="compositionally biased region" description="Basic residues" evidence="1">
    <location>
        <begin position="54"/>
        <end position="67"/>
    </location>
</feature>
<protein>
    <recommendedName>
        <fullName evidence="2">Death domain-containing protein</fullName>
    </recommendedName>
</protein>
<name>A0AAU9X7N5_9CNID</name>
<dbReference type="InterPro" id="IPR000488">
    <property type="entry name" value="Death_dom"/>
</dbReference>
<evidence type="ECO:0000256" key="1">
    <source>
        <dbReference type="SAM" id="MobiDB-lite"/>
    </source>
</evidence>
<dbReference type="Gene3D" id="1.10.533.10">
    <property type="entry name" value="Death Domain, Fas"/>
    <property type="match status" value="1"/>
</dbReference>
<evidence type="ECO:0000313" key="4">
    <source>
        <dbReference type="Proteomes" id="UP001159428"/>
    </source>
</evidence>
<sequence length="121" mass="13774">MQQESQGKRPSARKRVAASGSTEVKQEEKSGSAAKKPKLDPTGEPGTSGVSNTRKTRKFKVVVKKGSPKRDELEQLANDIDPSDWKKVARKLKIHDPKIKAIHKENEEFYEKIYQMLLKWK</sequence>
<dbReference type="EMBL" id="CALNXJ010000033">
    <property type="protein sequence ID" value="CAH3139803.1"/>
    <property type="molecule type" value="Genomic_DNA"/>
</dbReference>
<evidence type="ECO:0000259" key="2">
    <source>
        <dbReference type="PROSITE" id="PS50017"/>
    </source>
</evidence>
<keyword evidence="4" id="KW-1185">Reference proteome</keyword>
<feature type="domain" description="Death" evidence="2">
    <location>
        <begin position="70"/>
        <end position="121"/>
    </location>
</feature>
<gene>
    <name evidence="3" type="ORF">PMEA_00018987</name>
</gene>
<reference evidence="3 4" key="1">
    <citation type="submission" date="2022-05" db="EMBL/GenBank/DDBJ databases">
        <authorList>
            <consortium name="Genoscope - CEA"/>
            <person name="William W."/>
        </authorList>
    </citation>
    <scope>NUCLEOTIDE SEQUENCE [LARGE SCALE GENOMIC DNA]</scope>
</reference>
<comment type="caution">
    <text evidence="3">The sequence shown here is derived from an EMBL/GenBank/DDBJ whole genome shotgun (WGS) entry which is preliminary data.</text>
</comment>
<dbReference type="InterPro" id="IPR011029">
    <property type="entry name" value="DEATH-like_dom_sf"/>
</dbReference>
<dbReference type="AlphaFoldDB" id="A0AAU9X7N5"/>
<organism evidence="3 4">
    <name type="scientific">Pocillopora meandrina</name>
    <dbReference type="NCBI Taxonomy" id="46732"/>
    <lineage>
        <taxon>Eukaryota</taxon>
        <taxon>Metazoa</taxon>
        <taxon>Cnidaria</taxon>
        <taxon>Anthozoa</taxon>
        <taxon>Hexacorallia</taxon>
        <taxon>Scleractinia</taxon>
        <taxon>Astrocoeniina</taxon>
        <taxon>Pocilloporidae</taxon>
        <taxon>Pocillopora</taxon>
    </lineage>
</organism>
<dbReference type="Pfam" id="PF00531">
    <property type="entry name" value="Death"/>
    <property type="match status" value="1"/>
</dbReference>
<feature type="region of interest" description="Disordered" evidence="1">
    <location>
        <begin position="1"/>
        <end position="68"/>
    </location>
</feature>
<dbReference type="SUPFAM" id="SSF47986">
    <property type="entry name" value="DEATH domain"/>
    <property type="match status" value="1"/>
</dbReference>
<dbReference type="Proteomes" id="UP001159428">
    <property type="component" value="Unassembled WGS sequence"/>
</dbReference>
<accession>A0AAU9X7N5</accession>
<evidence type="ECO:0000313" key="3">
    <source>
        <dbReference type="EMBL" id="CAH3139803.1"/>
    </source>
</evidence>
<dbReference type="PROSITE" id="PS50017">
    <property type="entry name" value="DEATH_DOMAIN"/>
    <property type="match status" value="1"/>
</dbReference>
<dbReference type="GO" id="GO:0007165">
    <property type="term" value="P:signal transduction"/>
    <property type="evidence" value="ECO:0007669"/>
    <property type="project" value="InterPro"/>
</dbReference>